<proteinExistence type="inferred from homology"/>
<dbReference type="InterPro" id="IPR023032">
    <property type="entry name" value="tRNA_MAMT_biosynth_bifunc_MnmC"/>
</dbReference>
<feature type="domain" description="FAD dependent oxidoreductase" evidence="11">
    <location>
        <begin position="288"/>
        <end position="642"/>
    </location>
</feature>
<name>K4KVV0_SIMAS</name>
<comment type="subcellular location">
    <subcellularLocation>
        <location evidence="10">Cytoplasm</location>
    </subcellularLocation>
</comment>
<dbReference type="InterPro" id="IPR008471">
    <property type="entry name" value="MnmC-like_methylTransf"/>
</dbReference>
<keyword evidence="3 10" id="KW-0285">Flavoprotein</keyword>
<organism evidence="13 14">
    <name type="scientific">Simiduia agarivorans (strain DSM 21679 / JCM 13881 / BCRC 17597 / SA1)</name>
    <dbReference type="NCBI Taxonomy" id="1117647"/>
    <lineage>
        <taxon>Bacteria</taxon>
        <taxon>Pseudomonadati</taxon>
        <taxon>Pseudomonadota</taxon>
        <taxon>Gammaproteobacteria</taxon>
        <taxon>Cellvibrionales</taxon>
        <taxon>Cellvibrionaceae</taxon>
        <taxon>Simiduia</taxon>
    </lineage>
</organism>
<dbReference type="InterPro" id="IPR017610">
    <property type="entry name" value="tRNA_S-uridine_synth_MnmC_C"/>
</dbReference>
<evidence type="ECO:0000256" key="1">
    <source>
        <dbReference type="ARBA" id="ARBA00022490"/>
    </source>
</evidence>
<dbReference type="Gene3D" id="3.50.50.60">
    <property type="entry name" value="FAD/NAD(P)-binding domain"/>
    <property type="match status" value="1"/>
</dbReference>
<dbReference type="AlphaFoldDB" id="K4KVV0"/>
<dbReference type="EC" id="2.1.1.61" evidence="10"/>
<evidence type="ECO:0000256" key="2">
    <source>
        <dbReference type="ARBA" id="ARBA00022603"/>
    </source>
</evidence>
<dbReference type="PANTHER" id="PTHR13847">
    <property type="entry name" value="SARCOSINE DEHYDROGENASE-RELATED"/>
    <property type="match status" value="1"/>
</dbReference>
<feature type="domain" description="MnmC-like methyltransferase" evidence="12">
    <location>
        <begin position="124"/>
        <end position="256"/>
    </location>
</feature>
<dbReference type="GO" id="GO:0050660">
    <property type="term" value="F:flavin adenine dinucleotide binding"/>
    <property type="evidence" value="ECO:0007669"/>
    <property type="project" value="UniProtKB-UniRule"/>
</dbReference>
<dbReference type="KEGG" id="saga:M5M_04300"/>
<comment type="function">
    <text evidence="10">Catalyzes the last two steps in the biosynthesis of 5-methylaminomethyl-2-thiouridine (mnm(5)s(2)U) at the wobble position (U34) in tRNA. Catalyzes the FAD-dependent demodification of cmnm(5)s(2)U34 to nm(5)s(2)U34, followed by the transfer of a methyl group from S-adenosyl-L-methionine to nm(5)s(2)U34, to form mnm(5)s(2)U34.</text>
</comment>
<keyword evidence="5 10" id="KW-0949">S-adenosyl-L-methionine</keyword>
<evidence type="ECO:0000313" key="13">
    <source>
        <dbReference type="EMBL" id="AFU98067.1"/>
    </source>
</evidence>
<keyword evidence="4 10" id="KW-0808">Transferase</keyword>
<evidence type="ECO:0000259" key="11">
    <source>
        <dbReference type="Pfam" id="PF01266"/>
    </source>
</evidence>
<keyword evidence="14" id="KW-1185">Reference proteome</keyword>
<accession>K4KVV0</accession>
<evidence type="ECO:0000259" key="12">
    <source>
        <dbReference type="Pfam" id="PF05430"/>
    </source>
</evidence>
<sequence>MQPPHKSQNANPVPTVDYADLRWHQGQPVSGQFDDVYFSQESGYEETRYVFLAQNNLPERWRTLPDNGRFTIGETGFGSGLNFLVAAALWLETAPATATLHFLSVEKYPLSKADLTRALNLWPQLAGLAEELIRGYPSHFEPEIYSLQLVDGRIHLTLMIGDAADQLSNQLYLAHPDCIEAATRVDAWFLDGFAPSKNPGMWTEALFTAIAGLSHPHTQFATFTSAGLVRRGLQAAGFECEKVPGFGRKREMLRGQFRALPDTGLSKLTQTTATPWYQYHSLLPSGRAAVIGSGLAGAHTARALAESGWQVSVFERHPAPAQEASGNRQGVLYAKLSPQRHPQGRINLAAYQMATQTYQKHWRAGLGEQCGVLQLENDEDRARRFTRNLPAALAQAVDQANASALAGVPVSQAAVWLPEAGWLNPKAVCQDLLTHPAIQCQFGTDIRQLTQAPDQRWQLEGEVQHGPFELVVVCCGTSANQFAQTRHLPLKPIRGQVSHTNVPPALTPLTTVVTGDGYVAPALDSTLCTGASFTLRNHHPALTDADHEANVGQLRALFDVALEVQVQSGRVGFRCTTPDYLPVAGPIPNINQLADHFAGLRRNAKAAIGVSGCWHQGLMVNTGLGSRGLAYAPLTARLVAALAGGLPLPVHQDLLKALSPARFAIRDLIRGK</sequence>
<evidence type="ECO:0000256" key="4">
    <source>
        <dbReference type="ARBA" id="ARBA00022679"/>
    </source>
</evidence>
<dbReference type="NCBIfam" id="NF033855">
    <property type="entry name" value="tRNA_MNMC2"/>
    <property type="match status" value="1"/>
</dbReference>
<evidence type="ECO:0000256" key="9">
    <source>
        <dbReference type="ARBA" id="ARBA00023268"/>
    </source>
</evidence>
<keyword evidence="1 10" id="KW-0963">Cytoplasm</keyword>
<keyword evidence="7 10" id="KW-0274">FAD</keyword>
<dbReference type="SUPFAM" id="SSF54373">
    <property type="entry name" value="FAD-linked reductases, C-terminal domain"/>
    <property type="match status" value="1"/>
</dbReference>
<dbReference type="HOGENOM" id="CLU_022427_1_0_6"/>
<dbReference type="Gene3D" id="3.40.50.150">
    <property type="entry name" value="Vaccinia Virus protein VP39"/>
    <property type="match status" value="1"/>
</dbReference>
<keyword evidence="6 10" id="KW-0819">tRNA processing</keyword>
<dbReference type="GO" id="GO:0005737">
    <property type="term" value="C:cytoplasm"/>
    <property type="evidence" value="ECO:0007669"/>
    <property type="project" value="UniProtKB-SubCell"/>
</dbReference>
<dbReference type="NCBIfam" id="NF002481">
    <property type="entry name" value="PRK01747.1-2"/>
    <property type="match status" value="1"/>
</dbReference>
<dbReference type="InterPro" id="IPR029063">
    <property type="entry name" value="SAM-dependent_MTases_sf"/>
</dbReference>
<keyword evidence="2 10" id="KW-0489">Methyltransferase</keyword>
<dbReference type="EMBL" id="CP003746">
    <property type="protein sequence ID" value="AFU98067.1"/>
    <property type="molecule type" value="Genomic_DNA"/>
</dbReference>
<evidence type="ECO:0000256" key="6">
    <source>
        <dbReference type="ARBA" id="ARBA00022694"/>
    </source>
</evidence>
<feature type="region of interest" description="tRNA (mnm(5)s(2)U34)-methyltransferase" evidence="10">
    <location>
        <begin position="1"/>
        <end position="258"/>
    </location>
</feature>
<dbReference type="eggNOG" id="COG4121">
    <property type="taxonomic scope" value="Bacteria"/>
</dbReference>
<dbReference type="EC" id="1.5.-.-" evidence="10"/>
<feature type="region of interest" description="FAD-dependent cmnm(5)s(2)U34 oxidoreductase" evidence="10">
    <location>
        <begin position="291"/>
        <end position="672"/>
    </location>
</feature>
<dbReference type="GO" id="GO:0004808">
    <property type="term" value="F:tRNA (5-methylaminomethyl-2-thiouridylate)(34)-methyltransferase activity"/>
    <property type="evidence" value="ECO:0007669"/>
    <property type="project" value="UniProtKB-EC"/>
</dbReference>
<keyword evidence="9 10" id="KW-0511">Multifunctional enzyme</keyword>
<dbReference type="SUPFAM" id="SSF51905">
    <property type="entry name" value="FAD/NAD(P)-binding domain"/>
    <property type="match status" value="1"/>
</dbReference>
<dbReference type="GO" id="GO:0002098">
    <property type="term" value="P:tRNA wobble uridine modification"/>
    <property type="evidence" value="ECO:0007669"/>
    <property type="project" value="TreeGrafter"/>
</dbReference>
<dbReference type="Gene3D" id="3.30.9.10">
    <property type="entry name" value="D-Amino Acid Oxidase, subunit A, domain 2"/>
    <property type="match status" value="1"/>
</dbReference>
<dbReference type="STRING" id="1117647.M5M_04300"/>
<dbReference type="OrthoDB" id="9786494at2"/>
<dbReference type="GO" id="GO:0032259">
    <property type="term" value="P:methylation"/>
    <property type="evidence" value="ECO:0007669"/>
    <property type="project" value="UniProtKB-KW"/>
</dbReference>
<evidence type="ECO:0000256" key="5">
    <source>
        <dbReference type="ARBA" id="ARBA00022691"/>
    </source>
</evidence>
<dbReference type="RefSeq" id="WP_015046240.1">
    <property type="nucleotide sequence ID" value="NC_018868.3"/>
</dbReference>
<comment type="similarity">
    <text evidence="10">In the N-terminal section; belongs to the methyltransferase superfamily. tRNA (mnm(5)s(2)U34)-methyltransferase family.</text>
</comment>
<dbReference type="Pfam" id="PF05430">
    <property type="entry name" value="Methyltransf_30"/>
    <property type="match status" value="1"/>
</dbReference>
<evidence type="ECO:0000256" key="10">
    <source>
        <dbReference type="HAMAP-Rule" id="MF_01102"/>
    </source>
</evidence>
<dbReference type="PANTHER" id="PTHR13847:SF283">
    <property type="entry name" value="TRNA 5-METHYLAMINOMETHYL-2-THIOURIDINE BIOSYNTHESIS BIFUNCTIONAL PROTEIN MNMC"/>
    <property type="match status" value="1"/>
</dbReference>
<keyword evidence="8 10" id="KW-0560">Oxidoreductase</keyword>
<dbReference type="NCBIfam" id="TIGR03197">
    <property type="entry name" value="MnmC_Cterm"/>
    <property type="match status" value="1"/>
</dbReference>
<comment type="catalytic activity">
    <reaction evidence="10">
        <text>5-aminomethyl-2-thiouridine(34) in tRNA + S-adenosyl-L-methionine = 5-methylaminomethyl-2-thiouridine(34) in tRNA + S-adenosyl-L-homocysteine + H(+)</text>
        <dbReference type="Rhea" id="RHEA:19569"/>
        <dbReference type="Rhea" id="RHEA-COMP:10195"/>
        <dbReference type="Rhea" id="RHEA-COMP:10197"/>
        <dbReference type="ChEBI" id="CHEBI:15378"/>
        <dbReference type="ChEBI" id="CHEBI:57856"/>
        <dbReference type="ChEBI" id="CHEBI:59789"/>
        <dbReference type="ChEBI" id="CHEBI:74454"/>
        <dbReference type="ChEBI" id="CHEBI:74455"/>
        <dbReference type="EC" id="2.1.1.61"/>
    </reaction>
</comment>
<dbReference type="Pfam" id="PF01266">
    <property type="entry name" value="DAO"/>
    <property type="match status" value="1"/>
</dbReference>
<evidence type="ECO:0000256" key="3">
    <source>
        <dbReference type="ARBA" id="ARBA00022630"/>
    </source>
</evidence>
<gene>
    <name evidence="10" type="primary">mnmC</name>
    <name evidence="13" type="ordered locus">M5M_04300</name>
</gene>
<comment type="cofactor">
    <cofactor evidence="10">
        <name>FAD</name>
        <dbReference type="ChEBI" id="CHEBI:57692"/>
    </cofactor>
</comment>
<dbReference type="Proteomes" id="UP000000466">
    <property type="component" value="Chromosome"/>
</dbReference>
<comment type="similarity">
    <text evidence="10">In the C-terminal section; belongs to the DAO family.</text>
</comment>
<dbReference type="HAMAP" id="MF_01102">
    <property type="entry name" value="MnmC"/>
    <property type="match status" value="1"/>
</dbReference>
<evidence type="ECO:0000313" key="14">
    <source>
        <dbReference type="Proteomes" id="UP000000466"/>
    </source>
</evidence>
<dbReference type="eggNOG" id="COG0665">
    <property type="taxonomic scope" value="Bacteria"/>
</dbReference>
<dbReference type="InterPro" id="IPR047785">
    <property type="entry name" value="tRNA_MNMC2"/>
</dbReference>
<protein>
    <recommendedName>
        <fullName evidence="10">tRNA 5-methylaminomethyl-2-thiouridine biosynthesis bifunctional protein MnmC</fullName>
        <shortName evidence="10">tRNA mnm(5)s(2)U biosynthesis bifunctional protein</shortName>
    </recommendedName>
    <domain>
        <recommendedName>
            <fullName evidence="10">tRNA (mnm(5)s(2)U34)-methyltransferase</fullName>
            <ecNumber evidence="10">2.1.1.61</ecNumber>
        </recommendedName>
    </domain>
    <domain>
        <recommendedName>
            <fullName evidence="10">FAD-dependent cmnm(5)s(2)U34 oxidoreductase</fullName>
            <ecNumber evidence="10">1.5.-.-</ecNumber>
        </recommendedName>
    </domain>
</protein>
<evidence type="ECO:0000256" key="7">
    <source>
        <dbReference type="ARBA" id="ARBA00022827"/>
    </source>
</evidence>
<dbReference type="InterPro" id="IPR036188">
    <property type="entry name" value="FAD/NAD-bd_sf"/>
</dbReference>
<dbReference type="GO" id="GO:0016645">
    <property type="term" value="F:oxidoreductase activity, acting on the CH-NH group of donors"/>
    <property type="evidence" value="ECO:0007669"/>
    <property type="project" value="InterPro"/>
</dbReference>
<dbReference type="InterPro" id="IPR006076">
    <property type="entry name" value="FAD-dep_OxRdtase"/>
</dbReference>
<evidence type="ECO:0000256" key="8">
    <source>
        <dbReference type="ARBA" id="ARBA00023002"/>
    </source>
</evidence>
<reference evidence="13 14" key="1">
    <citation type="journal article" date="2013" name="Genome Announc.">
        <title>Complete genome sequence of Simiduia agarivorans SA1(T), a marine bacterium able to degrade a variety of polysaccharides.</title>
        <authorList>
            <person name="Lin S.Y."/>
            <person name="Shieh W.Y."/>
            <person name="Chen J.S."/>
            <person name="Tang S.L."/>
        </authorList>
    </citation>
    <scope>NUCLEOTIDE SEQUENCE [LARGE SCALE GENOMIC DNA]</scope>
    <source>
        <strain evidence="14">DSM 21679 / JCM 13881 / BCRC 17597 / SA1</strain>
    </source>
</reference>